<dbReference type="Gene3D" id="2.40.50.90">
    <property type="match status" value="1"/>
</dbReference>
<evidence type="ECO:0000256" key="3">
    <source>
        <dbReference type="ARBA" id="ARBA00022801"/>
    </source>
</evidence>
<dbReference type="EMBL" id="MNVN01000009">
    <property type="protein sequence ID" value="OIO31026.1"/>
    <property type="molecule type" value="Genomic_DNA"/>
</dbReference>
<dbReference type="GO" id="GO:0016787">
    <property type="term" value="F:hydrolase activity"/>
    <property type="evidence" value="ECO:0007669"/>
    <property type="project" value="UniProtKB-KW"/>
</dbReference>
<dbReference type="InterPro" id="IPR016071">
    <property type="entry name" value="Staphylococal_nuclease_OB-fold"/>
</dbReference>
<dbReference type="Pfam" id="PF00565">
    <property type="entry name" value="SNase"/>
    <property type="match status" value="1"/>
</dbReference>
<organism evidence="5 6">
    <name type="scientific">Candidatus Nomurabacteria bacterium CG1_02_43_90</name>
    <dbReference type="NCBI Taxonomy" id="1805281"/>
    <lineage>
        <taxon>Bacteria</taxon>
        <taxon>Candidatus Nomuraibacteriota</taxon>
    </lineage>
</organism>
<accession>A0A1J4V1H6</accession>
<comment type="caution">
    <text evidence="5">The sequence shown here is derived from an EMBL/GenBank/DDBJ whole genome shotgun (WGS) entry which is preliminary data.</text>
</comment>
<dbReference type="PANTHER" id="PTHR12302:SF3">
    <property type="entry name" value="SERINE_THREONINE-PROTEIN KINASE 31"/>
    <property type="match status" value="1"/>
</dbReference>
<reference evidence="5 6" key="1">
    <citation type="journal article" date="2016" name="Environ. Microbiol.">
        <title>Genomic resolution of a cold subsurface aquifer community provides metabolic insights for novel microbes adapted to high CO concentrations.</title>
        <authorList>
            <person name="Probst A.J."/>
            <person name="Castelle C.J."/>
            <person name="Singh A."/>
            <person name="Brown C.T."/>
            <person name="Anantharaman K."/>
            <person name="Sharon I."/>
            <person name="Hug L.A."/>
            <person name="Burstein D."/>
            <person name="Emerson J.B."/>
            <person name="Thomas B.C."/>
            <person name="Banfield J.F."/>
        </authorList>
    </citation>
    <scope>NUCLEOTIDE SEQUENCE [LARGE SCALE GENOMIC DNA]</scope>
    <source>
        <strain evidence="5">CG1_02_43_90</strain>
    </source>
</reference>
<dbReference type="SMART" id="SM00318">
    <property type="entry name" value="SNc"/>
    <property type="match status" value="1"/>
</dbReference>
<sequence length="189" mass="20951">MRKRLIGGILIVFLTIVVQGFSSQGDVGGEFLKPTLKNSPPVPSPSSIAPLLLSPVVRVVDGDTIVVQINGVQEKIRLIGVNTPETVDPRRPVECFGKEASTFTKSLLTDQQIRIESDPSQGDRDKYGRLLRYVFLADGTLVNEEIITEGYGYEYTYRTHYLYQTEFKKAQKGAQAQKKGLWAEGVCGK</sequence>
<keyword evidence="3" id="KW-0378">Hydrolase</keyword>
<dbReference type="GO" id="GO:0004519">
    <property type="term" value="F:endonuclease activity"/>
    <property type="evidence" value="ECO:0007669"/>
    <property type="project" value="UniProtKB-KW"/>
</dbReference>
<gene>
    <name evidence="5" type="ORF">AUJ77_00805</name>
</gene>
<keyword evidence="1" id="KW-0540">Nuclease</keyword>
<dbReference type="SUPFAM" id="SSF50199">
    <property type="entry name" value="Staphylococcal nuclease"/>
    <property type="match status" value="1"/>
</dbReference>
<dbReference type="PROSITE" id="PS50830">
    <property type="entry name" value="TNASE_3"/>
    <property type="match status" value="1"/>
</dbReference>
<dbReference type="Proteomes" id="UP000181992">
    <property type="component" value="Unassembled WGS sequence"/>
</dbReference>
<evidence type="ECO:0000313" key="6">
    <source>
        <dbReference type="Proteomes" id="UP000181992"/>
    </source>
</evidence>
<dbReference type="STRING" id="1805281.AUJ77_00805"/>
<feature type="domain" description="TNase-like" evidence="4">
    <location>
        <begin position="56"/>
        <end position="184"/>
    </location>
</feature>
<proteinExistence type="predicted"/>
<protein>
    <recommendedName>
        <fullName evidence="4">TNase-like domain-containing protein</fullName>
    </recommendedName>
</protein>
<keyword evidence="2" id="KW-0255">Endonuclease</keyword>
<evidence type="ECO:0000256" key="1">
    <source>
        <dbReference type="ARBA" id="ARBA00022722"/>
    </source>
</evidence>
<evidence type="ECO:0000259" key="4">
    <source>
        <dbReference type="PROSITE" id="PS50830"/>
    </source>
</evidence>
<dbReference type="PANTHER" id="PTHR12302">
    <property type="entry name" value="EBNA2 BINDING PROTEIN P100"/>
    <property type="match status" value="1"/>
</dbReference>
<dbReference type="InterPro" id="IPR035437">
    <property type="entry name" value="SNase_OB-fold_sf"/>
</dbReference>
<name>A0A1J4V1H6_9BACT</name>
<evidence type="ECO:0000256" key="2">
    <source>
        <dbReference type="ARBA" id="ARBA00022759"/>
    </source>
</evidence>
<dbReference type="AlphaFoldDB" id="A0A1J4V1H6"/>
<evidence type="ECO:0000313" key="5">
    <source>
        <dbReference type="EMBL" id="OIO31026.1"/>
    </source>
</evidence>